<dbReference type="Proteomes" id="UP000291269">
    <property type="component" value="Unassembled WGS sequence"/>
</dbReference>
<keyword evidence="1" id="KW-1133">Transmembrane helix</keyword>
<comment type="caution">
    <text evidence="2">The sequence shown here is derived from an EMBL/GenBank/DDBJ whole genome shotgun (WGS) entry which is preliminary data.</text>
</comment>
<dbReference type="Pfam" id="PF06541">
    <property type="entry name" value="ABC_trans_CmpB"/>
    <property type="match status" value="1"/>
</dbReference>
<protein>
    <recommendedName>
        <fullName evidence="4">ABC transporter permease</fullName>
    </recommendedName>
</protein>
<accession>A0A4Q2KCI1</accession>
<evidence type="ECO:0000313" key="3">
    <source>
        <dbReference type="Proteomes" id="UP000291269"/>
    </source>
</evidence>
<dbReference type="RefSeq" id="WP_129223179.1">
    <property type="nucleotide sequence ID" value="NZ_SDOZ01000002.1"/>
</dbReference>
<dbReference type="EMBL" id="SDOZ01000002">
    <property type="protein sequence ID" value="RXZ60971.1"/>
    <property type="molecule type" value="Genomic_DNA"/>
</dbReference>
<organism evidence="2 3">
    <name type="scientific">Candidatus Borkfalkia ceftriaxoniphila</name>
    <dbReference type="NCBI Taxonomy" id="2508949"/>
    <lineage>
        <taxon>Bacteria</taxon>
        <taxon>Bacillati</taxon>
        <taxon>Bacillota</taxon>
        <taxon>Clostridia</taxon>
        <taxon>Christensenellales</taxon>
        <taxon>Christensenellaceae</taxon>
        <taxon>Candidatus Borkfalkia</taxon>
    </lineage>
</organism>
<dbReference type="AlphaFoldDB" id="A0A4Q2KCI1"/>
<reference evidence="2 3" key="1">
    <citation type="journal article" date="2019" name="Gut">
        <title>Antibiotics-induced monodominance of a novel gut bacterial order.</title>
        <authorList>
            <person name="Hildebrand F."/>
            <person name="Moitinho-Silva L."/>
            <person name="Blasche S."/>
            <person name="Jahn M.T."/>
            <person name="Gossmann T.I."/>
            <person name="Heuerta-Cepas J."/>
            <person name="Hercog R."/>
            <person name="Luetge M."/>
            <person name="Bahram M."/>
            <person name="Pryszlak A."/>
            <person name="Alves R.J."/>
            <person name="Waszak S.M."/>
            <person name="Zhu A."/>
            <person name="Ye L."/>
            <person name="Costea P.I."/>
            <person name="Aalvink S."/>
            <person name="Belzer C."/>
            <person name="Forslund S.K."/>
            <person name="Sunagawa S."/>
            <person name="Hentschel U."/>
            <person name="Merten C."/>
            <person name="Patil K.R."/>
            <person name="Benes V."/>
            <person name="Bork P."/>
        </authorList>
    </citation>
    <scope>NUCLEOTIDE SEQUENCE [LARGE SCALE GENOMIC DNA]</scope>
    <source>
        <strain evidence="2 3">HDS1380</strain>
    </source>
</reference>
<evidence type="ECO:0008006" key="4">
    <source>
        <dbReference type="Google" id="ProtNLM"/>
    </source>
</evidence>
<feature type="transmembrane region" description="Helical" evidence="1">
    <location>
        <begin position="98"/>
        <end position="128"/>
    </location>
</feature>
<proteinExistence type="predicted"/>
<evidence type="ECO:0000313" key="2">
    <source>
        <dbReference type="EMBL" id="RXZ60971.1"/>
    </source>
</evidence>
<gene>
    <name evidence="2" type="ORF">ESZ91_00885</name>
</gene>
<feature type="transmembrane region" description="Helical" evidence="1">
    <location>
        <begin position="57"/>
        <end position="77"/>
    </location>
</feature>
<feature type="transmembrane region" description="Helical" evidence="1">
    <location>
        <begin position="148"/>
        <end position="172"/>
    </location>
</feature>
<dbReference type="InterPro" id="IPR010540">
    <property type="entry name" value="CmpB_TMEM229"/>
</dbReference>
<evidence type="ECO:0000256" key="1">
    <source>
        <dbReference type="SAM" id="Phobius"/>
    </source>
</evidence>
<feature type="transmembrane region" description="Helical" evidence="1">
    <location>
        <begin position="21"/>
        <end position="45"/>
    </location>
</feature>
<sequence>MVNRSDPAGRLESPALQFISRYFLLASAVAFFGWLFETMSFVILWEPQDRGMLTLPFCYLYGSIVVVIWFALGTPFAGNMGKLYQKCRGETPSLVRRIGAAALSVAVYFVAVTVLSTLLELIVGLIFMKGLGIPLWSYKNFDHTFMDIICLDFSLLWGVLITVGMCTLWPFLQFLERKLSPKARAVAAIVLAVLVVCDFAFNVTYFAVTGLHFDLY</sequence>
<feature type="transmembrane region" description="Helical" evidence="1">
    <location>
        <begin position="184"/>
        <end position="208"/>
    </location>
</feature>
<name>A0A4Q2KCI1_9FIRM</name>
<keyword evidence="3" id="KW-1185">Reference proteome</keyword>
<keyword evidence="1" id="KW-0812">Transmembrane</keyword>
<keyword evidence="1" id="KW-0472">Membrane</keyword>
<dbReference type="OrthoDB" id="9789229at2"/>